<keyword evidence="3" id="KW-1185">Reference proteome</keyword>
<organism evidence="2 3">
    <name type="scientific">Anabarilius grahami</name>
    <name type="common">Kanglang fish</name>
    <name type="synonym">Barilius grahami</name>
    <dbReference type="NCBI Taxonomy" id="495550"/>
    <lineage>
        <taxon>Eukaryota</taxon>
        <taxon>Metazoa</taxon>
        <taxon>Chordata</taxon>
        <taxon>Craniata</taxon>
        <taxon>Vertebrata</taxon>
        <taxon>Euteleostomi</taxon>
        <taxon>Actinopterygii</taxon>
        <taxon>Neopterygii</taxon>
        <taxon>Teleostei</taxon>
        <taxon>Ostariophysi</taxon>
        <taxon>Cypriniformes</taxon>
        <taxon>Xenocyprididae</taxon>
        <taxon>Xenocypridinae</taxon>
        <taxon>Xenocypridinae incertae sedis</taxon>
        <taxon>Anabarilius</taxon>
    </lineage>
</organism>
<gene>
    <name evidence="2" type="ORF">DPX16_12701</name>
</gene>
<reference evidence="2 3" key="1">
    <citation type="submission" date="2018-10" db="EMBL/GenBank/DDBJ databases">
        <title>Genome assembly for a Yunnan-Guizhou Plateau 3E fish, Anabarilius grahami (Regan), and its evolutionary and genetic applications.</title>
        <authorList>
            <person name="Jiang W."/>
        </authorList>
    </citation>
    <scope>NUCLEOTIDE SEQUENCE [LARGE SCALE GENOMIC DNA]</scope>
    <source>
        <strain evidence="2">AG-KIZ</strain>
        <tissue evidence="2">Muscle</tissue>
    </source>
</reference>
<accession>A0A3N0XTE5</accession>
<sequence>MPQATGKKWDPALAVAEAKAALRHQDIMGQVQHGRRGLDLRTKTPTWQKATPYGVEEEAARCVRVVSQAQQGCWVRWKGLQQCKITWSNLWNMEMNRLRHPTRKAIRDKERIDRDNTRSQSKHAQEMLSAQTVWNQLRPEARERDSEMVLGEGGREKWRESE</sequence>
<evidence type="ECO:0000256" key="1">
    <source>
        <dbReference type="SAM" id="MobiDB-lite"/>
    </source>
</evidence>
<dbReference type="AlphaFoldDB" id="A0A3N0XTE5"/>
<proteinExistence type="predicted"/>
<comment type="caution">
    <text evidence="2">The sequence shown here is derived from an EMBL/GenBank/DDBJ whole genome shotgun (WGS) entry which is preliminary data.</text>
</comment>
<evidence type="ECO:0000313" key="3">
    <source>
        <dbReference type="Proteomes" id="UP000281406"/>
    </source>
</evidence>
<dbReference type="Proteomes" id="UP000281406">
    <property type="component" value="Unassembled WGS sequence"/>
</dbReference>
<protein>
    <submittedName>
        <fullName evidence="2">Uncharacterized protein</fullName>
    </submittedName>
</protein>
<dbReference type="EMBL" id="RJVU01061435">
    <property type="protein sequence ID" value="ROJ36076.1"/>
    <property type="molecule type" value="Genomic_DNA"/>
</dbReference>
<feature type="compositionally biased region" description="Basic and acidic residues" evidence="1">
    <location>
        <begin position="139"/>
        <end position="162"/>
    </location>
</feature>
<name>A0A3N0XTE5_ANAGA</name>
<evidence type="ECO:0000313" key="2">
    <source>
        <dbReference type="EMBL" id="ROJ36076.1"/>
    </source>
</evidence>
<feature type="region of interest" description="Disordered" evidence="1">
    <location>
        <begin position="110"/>
        <end position="162"/>
    </location>
</feature>